<dbReference type="InterPro" id="IPR028098">
    <property type="entry name" value="Glyco_trans_4-like_N"/>
</dbReference>
<organism evidence="3 4">
    <name type="scientific">Autumnicola psychrophila</name>
    <dbReference type="NCBI Taxonomy" id="3075592"/>
    <lineage>
        <taxon>Bacteria</taxon>
        <taxon>Pseudomonadati</taxon>
        <taxon>Bacteroidota</taxon>
        <taxon>Flavobacteriia</taxon>
        <taxon>Flavobacteriales</taxon>
        <taxon>Flavobacteriaceae</taxon>
        <taxon>Autumnicola</taxon>
    </lineage>
</organism>
<keyword evidence="3" id="KW-0808">Transferase</keyword>
<evidence type="ECO:0000313" key="4">
    <source>
        <dbReference type="Proteomes" id="UP001253848"/>
    </source>
</evidence>
<sequence>MKVLFVIDTINGSGAERSLVEISQHFTNYTPVFVHLYKGDQLRPNLEDAGIKVYSLENPGPRNFSKAAKELGKIYEKEKPDIIHSTLFRSDAVTRKLKSKYDIPLISSFVNNSYNRLRFQNQPLSMQLKLKMVQLYDTYTSRKVDYFISNSETIKQSKAKSTLVNLDKVKVIYRGRDVDKFANVGKSEELVGLKRSLGITNQKVLLNVSRLIERKGQLDMVNAMPAILKKFPDTVLLIAGHGVFEEKLNKRAKELGIEDKIKVLGRRPDVPQLLAIADIFLYPSYFEGLPGALIEAMLTEKIIVCSDIPENMECVDENSAAIFKRGDIKELTEKVLAVMGGEQKFKALGKNAREIAVAKFDINQIAMEYEKTYDQLIASKRR</sequence>
<dbReference type="GO" id="GO:0016757">
    <property type="term" value="F:glycosyltransferase activity"/>
    <property type="evidence" value="ECO:0007669"/>
    <property type="project" value="UniProtKB-KW"/>
</dbReference>
<name>A0ABU3DSV5_9FLAO</name>
<dbReference type="Gene3D" id="3.40.50.2000">
    <property type="entry name" value="Glycogen Phosphorylase B"/>
    <property type="match status" value="2"/>
</dbReference>
<comment type="caution">
    <text evidence="3">The sequence shown here is derived from an EMBL/GenBank/DDBJ whole genome shotgun (WGS) entry which is preliminary data.</text>
</comment>
<gene>
    <name evidence="3" type="ORF">RM541_09305</name>
</gene>
<keyword evidence="3" id="KW-0328">Glycosyltransferase</keyword>
<dbReference type="Pfam" id="PF00534">
    <property type="entry name" value="Glycos_transf_1"/>
    <property type="match status" value="1"/>
</dbReference>
<dbReference type="PANTHER" id="PTHR12526">
    <property type="entry name" value="GLYCOSYLTRANSFERASE"/>
    <property type="match status" value="1"/>
</dbReference>
<accession>A0ABU3DSV5</accession>
<dbReference type="Pfam" id="PF13439">
    <property type="entry name" value="Glyco_transf_4"/>
    <property type="match status" value="1"/>
</dbReference>
<dbReference type="CDD" id="cd03801">
    <property type="entry name" value="GT4_PimA-like"/>
    <property type="match status" value="1"/>
</dbReference>
<evidence type="ECO:0000313" key="3">
    <source>
        <dbReference type="EMBL" id="MDT0686564.1"/>
    </source>
</evidence>
<dbReference type="RefSeq" id="WP_311499888.1">
    <property type="nucleotide sequence ID" value="NZ_JAVRHN010000006.1"/>
</dbReference>
<dbReference type="PANTHER" id="PTHR12526:SF630">
    <property type="entry name" value="GLYCOSYLTRANSFERASE"/>
    <property type="match status" value="1"/>
</dbReference>
<proteinExistence type="predicted"/>
<evidence type="ECO:0000259" key="2">
    <source>
        <dbReference type="Pfam" id="PF13439"/>
    </source>
</evidence>
<dbReference type="EC" id="2.4.-.-" evidence="3"/>
<protein>
    <submittedName>
        <fullName evidence="3">Glycosyltransferase family 4 protein</fullName>
        <ecNumber evidence="3">2.4.-.-</ecNumber>
    </submittedName>
</protein>
<feature type="domain" description="Glycosyl transferase family 1" evidence="1">
    <location>
        <begin position="196"/>
        <end position="354"/>
    </location>
</feature>
<keyword evidence="4" id="KW-1185">Reference proteome</keyword>
<dbReference type="EMBL" id="JAVRHN010000006">
    <property type="protein sequence ID" value="MDT0686564.1"/>
    <property type="molecule type" value="Genomic_DNA"/>
</dbReference>
<feature type="domain" description="Glycosyltransferase subfamily 4-like N-terminal" evidence="2">
    <location>
        <begin position="13"/>
        <end position="179"/>
    </location>
</feature>
<reference evidence="3 4" key="1">
    <citation type="submission" date="2023-09" db="EMBL/GenBank/DDBJ databases">
        <authorList>
            <person name="Rey-Velasco X."/>
        </authorList>
    </citation>
    <scope>NUCLEOTIDE SEQUENCE [LARGE SCALE GENOMIC DNA]</scope>
    <source>
        <strain evidence="3 4">F225</strain>
    </source>
</reference>
<dbReference type="InterPro" id="IPR001296">
    <property type="entry name" value="Glyco_trans_1"/>
</dbReference>
<dbReference type="SUPFAM" id="SSF53756">
    <property type="entry name" value="UDP-Glycosyltransferase/glycogen phosphorylase"/>
    <property type="match status" value="1"/>
</dbReference>
<evidence type="ECO:0000259" key="1">
    <source>
        <dbReference type="Pfam" id="PF00534"/>
    </source>
</evidence>
<dbReference type="Proteomes" id="UP001253848">
    <property type="component" value="Unassembled WGS sequence"/>
</dbReference>